<reference evidence="6" key="1">
    <citation type="submission" date="2020-11" db="EMBL/GenBank/DDBJ databases">
        <title>Bacterial whole genome sequence for Caenimonas sp. DR4.4.</title>
        <authorList>
            <person name="Le V."/>
            <person name="Ko S.-R."/>
            <person name="Ahn C.-Y."/>
            <person name="Oh H.-M."/>
        </authorList>
    </citation>
    <scope>NUCLEOTIDE SEQUENCE</scope>
    <source>
        <strain evidence="6">DR4.4</strain>
    </source>
</reference>
<feature type="domain" description="HTH lysR-type" evidence="5">
    <location>
        <begin position="17"/>
        <end position="74"/>
    </location>
</feature>
<dbReference type="Pfam" id="PF00126">
    <property type="entry name" value="HTH_1"/>
    <property type="match status" value="1"/>
</dbReference>
<evidence type="ECO:0000256" key="3">
    <source>
        <dbReference type="ARBA" id="ARBA00023125"/>
    </source>
</evidence>
<proteinExistence type="inferred from homology"/>
<dbReference type="GO" id="GO:0003700">
    <property type="term" value="F:DNA-binding transcription factor activity"/>
    <property type="evidence" value="ECO:0007669"/>
    <property type="project" value="InterPro"/>
</dbReference>
<protein>
    <submittedName>
        <fullName evidence="6">LysR family transcriptional regulator</fullName>
    </submittedName>
</protein>
<comment type="similarity">
    <text evidence="1">Belongs to the LysR transcriptional regulatory family.</text>
</comment>
<evidence type="ECO:0000256" key="2">
    <source>
        <dbReference type="ARBA" id="ARBA00023015"/>
    </source>
</evidence>
<dbReference type="InterPro" id="IPR036388">
    <property type="entry name" value="WH-like_DNA-bd_sf"/>
</dbReference>
<accession>A0A931MHW6</accession>
<dbReference type="Pfam" id="PF03466">
    <property type="entry name" value="LysR_substrate"/>
    <property type="match status" value="1"/>
</dbReference>
<dbReference type="PANTHER" id="PTHR30419">
    <property type="entry name" value="HTH-TYPE TRANSCRIPTIONAL REGULATOR YBHD"/>
    <property type="match status" value="1"/>
</dbReference>
<dbReference type="SUPFAM" id="SSF53850">
    <property type="entry name" value="Periplasmic binding protein-like II"/>
    <property type="match status" value="1"/>
</dbReference>
<dbReference type="InterPro" id="IPR050950">
    <property type="entry name" value="HTH-type_LysR_regulators"/>
</dbReference>
<name>A0A931MHW6_9BURK</name>
<dbReference type="Proteomes" id="UP000651050">
    <property type="component" value="Unassembled WGS sequence"/>
</dbReference>
<dbReference type="GO" id="GO:0003677">
    <property type="term" value="F:DNA binding"/>
    <property type="evidence" value="ECO:0007669"/>
    <property type="project" value="UniProtKB-KW"/>
</dbReference>
<dbReference type="RefSeq" id="WP_196987301.1">
    <property type="nucleotide sequence ID" value="NZ_JADWYS010000001.1"/>
</dbReference>
<keyword evidence="2" id="KW-0805">Transcription regulation</keyword>
<evidence type="ECO:0000259" key="5">
    <source>
        <dbReference type="PROSITE" id="PS50931"/>
    </source>
</evidence>
<dbReference type="FunFam" id="1.10.10.10:FF:000001">
    <property type="entry name" value="LysR family transcriptional regulator"/>
    <property type="match status" value="1"/>
</dbReference>
<evidence type="ECO:0000256" key="1">
    <source>
        <dbReference type="ARBA" id="ARBA00009437"/>
    </source>
</evidence>
<dbReference type="PANTHER" id="PTHR30419:SF8">
    <property type="entry name" value="NITROGEN ASSIMILATION TRANSCRIPTIONAL ACTIVATOR-RELATED"/>
    <property type="match status" value="1"/>
</dbReference>
<evidence type="ECO:0000256" key="4">
    <source>
        <dbReference type="ARBA" id="ARBA00023163"/>
    </source>
</evidence>
<dbReference type="InterPro" id="IPR036390">
    <property type="entry name" value="WH_DNA-bd_sf"/>
</dbReference>
<dbReference type="EMBL" id="JADWYS010000001">
    <property type="protein sequence ID" value="MBG9389506.1"/>
    <property type="molecule type" value="Genomic_DNA"/>
</dbReference>
<keyword evidence="3" id="KW-0238">DNA-binding</keyword>
<dbReference type="SUPFAM" id="SSF46785">
    <property type="entry name" value="Winged helix' DNA-binding domain"/>
    <property type="match status" value="1"/>
</dbReference>
<comment type="caution">
    <text evidence="6">The sequence shown here is derived from an EMBL/GenBank/DDBJ whole genome shotgun (WGS) entry which is preliminary data.</text>
</comment>
<dbReference type="GO" id="GO:0005829">
    <property type="term" value="C:cytosol"/>
    <property type="evidence" value="ECO:0007669"/>
    <property type="project" value="TreeGrafter"/>
</dbReference>
<dbReference type="PRINTS" id="PR00039">
    <property type="entry name" value="HTHLYSR"/>
</dbReference>
<dbReference type="Gene3D" id="3.40.190.10">
    <property type="entry name" value="Periplasmic binding protein-like II"/>
    <property type="match status" value="2"/>
</dbReference>
<dbReference type="AlphaFoldDB" id="A0A931MHW6"/>
<dbReference type="PROSITE" id="PS50931">
    <property type="entry name" value="HTH_LYSR"/>
    <property type="match status" value="1"/>
</dbReference>
<keyword evidence="4" id="KW-0804">Transcription</keyword>
<keyword evidence="7" id="KW-1185">Reference proteome</keyword>
<evidence type="ECO:0000313" key="6">
    <source>
        <dbReference type="EMBL" id="MBG9389506.1"/>
    </source>
</evidence>
<sequence>MTRPAVPALPSGFARNVQLRHLRCLVAVAQERNLARAAERLALSQPAVSKTLAELEALSGRRLVERGRKGARLTAAGEDLLAHALRVLDAVGEAAESMEGGTRAAGARLRLGALPSVAPAWLPRALAAFGQAQPQVTVTLTTAPNAPLLESLRSGQLDAVLGRIADPQHMAGLSFELLQAESLAVVTRPGHPLAGLPAASIHAVLEYPLVVYGEGTIPRHSTDSFLSSWGLKLPATRRLETLDVAVARLVVRDSDSVWFTPLGAAADDLAQGTLVRLALPTPGTEEPVGLLVRSDADLPVHAREFIAQLRTLAGRSR</sequence>
<dbReference type="Gene3D" id="1.10.10.10">
    <property type="entry name" value="Winged helix-like DNA-binding domain superfamily/Winged helix DNA-binding domain"/>
    <property type="match status" value="1"/>
</dbReference>
<dbReference type="InterPro" id="IPR000847">
    <property type="entry name" value="LysR_HTH_N"/>
</dbReference>
<evidence type="ECO:0000313" key="7">
    <source>
        <dbReference type="Proteomes" id="UP000651050"/>
    </source>
</evidence>
<gene>
    <name evidence="6" type="ORF">I5803_15860</name>
</gene>
<dbReference type="InterPro" id="IPR005119">
    <property type="entry name" value="LysR_subst-bd"/>
</dbReference>
<organism evidence="6 7">
    <name type="scientific">Caenimonas aquaedulcis</name>
    <dbReference type="NCBI Taxonomy" id="2793270"/>
    <lineage>
        <taxon>Bacteria</taxon>
        <taxon>Pseudomonadati</taxon>
        <taxon>Pseudomonadota</taxon>
        <taxon>Betaproteobacteria</taxon>
        <taxon>Burkholderiales</taxon>
        <taxon>Comamonadaceae</taxon>
        <taxon>Caenimonas</taxon>
    </lineage>
</organism>